<reference evidence="1" key="1">
    <citation type="submission" date="2025-02" db="EMBL/GenBank/DDBJ databases">
        <authorList>
            <consortium name="NCBI Genome Project"/>
        </authorList>
    </citation>
    <scope>NUCLEOTIDE SEQUENCE</scope>
</reference>
<dbReference type="RefSeq" id="XP_059602629.1">
    <property type="nucleotide sequence ID" value="XM_059744781.1"/>
</dbReference>
<name>A0AAJ8E0Q7_ASPNG</name>
<dbReference type="GeneID" id="84593254"/>
<reference evidence="1" key="2">
    <citation type="submission" date="2025-08" db="UniProtKB">
        <authorList>
            <consortium name="RefSeq"/>
        </authorList>
    </citation>
    <scope>IDENTIFICATION</scope>
</reference>
<accession>A0AAJ8E0Q7</accession>
<gene>
    <name evidence="1" type="ORF">An15g06830</name>
</gene>
<sequence length="54" mass="6038">MLVSSSGFIPYVTQILSGPEPIYSALYYYLEQAPPSARTDTRKMKVDARPIITT</sequence>
<proteinExistence type="predicted"/>
<organism evidence="1">
    <name type="scientific">Aspergillus niger</name>
    <dbReference type="NCBI Taxonomy" id="5061"/>
    <lineage>
        <taxon>Eukaryota</taxon>
        <taxon>Fungi</taxon>
        <taxon>Dikarya</taxon>
        <taxon>Ascomycota</taxon>
        <taxon>Pezizomycotina</taxon>
        <taxon>Eurotiomycetes</taxon>
        <taxon>Eurotiomycetidae</taxon>
        <taxon>Eurotiales</taxon>
        <taxon>Aspergillaceae</taxon>
        <taxon>Aspergillus</taxon>
        <taxon>Aspergillus subgen. Circumdati</taxon>
    </lineage>
</organism>
<protein>
    <submittedName>
        <fullName evidence="1">Uncharacterized protein</fullName>
    </submittedName>
</protein>
<evidence type="ECO:0000313" key="1">
    <source>
        <dbReference type="RefSeq" id="XP_059602629.1"/>
    </source>
</evidence>
<dbReference type="VEuPathDB" id="FungiDB:An15g06830"/>
<dbReference type="AlphaFoldDB" id="A0AAJ8E0Q7"/>
<dbReference type="KEGG" id="ang:An15g06830"/>